<keyword evidence="2" id="KW-0333">Golgi apparatus</keyword>
<evidence type="ECO:0008006" key="9">
    <source>
        <dbReference type="Google" id="ProtNLM"/>
    </source>
</evidence>
<organism evidence="7 8">
    <name type="scientific">Hydnum rufescens UP504</name>
    <dbReference type="NCBI Taxonomy" id="1448309"/>
    <lineage>
        <taxon>Eukaryota</taxon>
        <taxon>Fungi</taxon>
        <taxon>Dikarya</taxon>
        <taxon>Basidiomycota</taxon>
        <taxon>Agaricomycotina</taxon>
        <taxon>Agaricomycetes</taxon>
        <taxon>Cantharellales</taxon>
        <taxon>Hydnaceae</taxon>
        <taxon>Hydnum</taxon>
    </lineage>
</organism>
<dbReference type="Pfam" id="PF04871">
    <property type="entry name" value="Uso1_p115_C"/>
    <property type="match status" value="1"/>
</dbReference>
<dbReference type="GO" id="GO:0000139">
    <property type="term" value="C:Golgi membrane"/>
    <property type="evidence" value="ECO:0007669"/>
    <property type="project" value="InterPro"/>
</dbReference>
<dbReference type="Proteomes" id="UP000886523">
    <property type="component" value="Unassembled WGS sequence"/>
</dbReference>
<gene>
    <name evidence="7" type="ORF">BS47DRAFT_1350130</name>
</gene>
<evidence type="ECO:0000256" key="4">
    <source>
        <dbReference type="SAM" id="MobiDB-lite"/>
    </source>
</evidence>
<comment type="subcellular location">
    <subcellularLocation>
        <location evidence="1">Golgi apparatus</location>
    </subcellularLocation>
</comment>
<dbReference type="Gene3D" id="1.25.10.10">
    <property type="entry name" value="Leucine-rich Repeat Variant"/>
    <property type="match status" value="1"/>
</dbReference>
<reference evidence="7" key="1">
    <citation type="journal article" date="2020" name="Nat. Commun.">
        <title>Large-scale genome sequencing of mycorrhizal fungi provides insights into the early evolution of symbiotic traits.</title>
        <authorList>
            <person name="Miyauchi S."/>
            <person name="Kiss E."/>
            <person name="Kuo A."/>
            <person name="Drula E."/>
            <person name="Kohler A."/>
            <person name="Sanchez-Garcia M."/>
            <person name="Morin E."/>
            <person name="Andreopoulos B."/>
            <person name="Barry K.W."/>
            <person name="Bonito G."/>
            <person name="Buee M."/>
            <person name="Carver A."/>
            <person name="Chen C."/>
            <person name="Cichocki N."/>
            <person name="Clum A."/>
            <person name="Culley D."/>
            <person name="Crous P.W."/>
            <person name="Fauchery L."/>
            <person name="Girlanda M."/>
            <person name="Hayes R.D."/>
            <person name="Keri Z."/>
            <person name="LaButti K."/>
            <person name="Lipzen A."/>
            <person name="Lombard V."/>
            <person name="Magnuson J."/>
            <person name="Maillard F."/>
            <person name="Murat C."/>
            <person name="Nolan M."/>
            <person name="Ohm R.A."/>
            <person name="Pangilinan J."/>
            <person name="Pereira M.F."/>
            <person name="Perotto S."/>
            <person name="Peter M."/>
            <person name="Pfister S."/>
            <person name="Riley R."/>
            <person name="Sitrit Y."/>
            <person name="Stielow J.B."/>
            <person name="Szollosi G."/>
            <person name="Zifcakova L."/>
            <person name="Stursova M."/>
            <person name="Spatafora J.W."/>
            <person name="Tedersoo L."/>
            <person name="Vaario L.M."/>
            <person name="Yamada A."/>
            <person name="Yan M."/>
            <person name="Wang P."/>
            <person name="Xu J."/>
            <person name="Bruns T."/>
            <person name="Baldrian P."/>
            <person name="Vilgalys R."/>
            <person name="Dunand C."/>
            <person name="Henrissat B."/>
            <person name="Grigoriev I.V."/>
            <person name="Hibbett D."/>
            <person name="Nagy L.G."/>
            <person name="Martin F.M."/>
        </authorList>
    </citation>
    <scope>NUCLEOTIDE SEQUENCE</scope>
    <source>
        <strain evidence="7">UP504</strain>
    </source>
</reference>
<proteinExistence type="predicted"/>
<feature type="compositionally biased region" description="Acidic residues" evidence="4">
    <location>
        <begin position="841"/>
        <end position="863"/>
    </location>
</feature>
<evidence type="ECO:0000256" key="2">
    <source>
        <dbReference type="ARBA" id="ARBA00023034"/>
    </source>
</evidence>
<dbReference type="InterPro" id="IPR024095">
    <property type="entry name" value="Vesicle_P115"/>
</dbReference>
<dbReference type="InterPro" id="IPR011989">
    <property type="entry name" value="ARM-like"/>
</dbReference>
<sequence>MNYLNQINNALLGPAGKPPPPAIETIQKITDRLTQSALLSDRRAAVLSLKGLSRDWKQAVGEHSLLALISVLQVDAKEDSDIGKATLETLVILCECSEPAEAEGSKSKSKIPKDDIGLKHTDIILQQPEATHTLLYLLTQTNFYVRFTSVQLLSVLLLNRPQKVQQHFLSDPGGPSSILTILDERREIIRNEALLLTQALIDSNVDIQKALAFESIFEKLLSIISQEGGIEGGVVAQDCLIIIDGLLRFNGSNQSYFRELTLPSALPPLLLYPSPSPHPDHPTPQEFSLQFWDTQKVSNASIVLNIINILSKGKGASQRALEQSGITRCLIDLSLASNAPTVLKTEALQTLSPAANFFQLLTSYIPVPDTNGEEWDRLPEETALSAIIGIALDGEYGGIVGPISPPKEAEALELRVAAASLFEKHVYGNIELRLSLLGGAAVGSRESPPNEEVSPSLRILRVLAEPPTPPLSPSAAQSTLFASILFSSLIRSSERCKSVGQSIIPSQLSPTDSAPLPSEGNDDDDPPQSLLATLVGSVALALRSRSQARELGAASELGEWDRVIIAYLSVLCLWCWDNPQGVKEVLVEGGALGVVVEPIAQSSEVDILVQGLSAFFLGVCYEFNREAGEIDRSTLHTIIHSRIGLDNFTSRIARVRDDVRFKALSVDTPIVFFDADGYEVPADSPDARPTVWLDWTFVEFWRSNSYSIQKSVAADPDAITGGRGLDPETEAHIASLKALIRSQAQELETAYAQIAELSEQQAQAQPPPPVESPPTTELAPAPQIGQLTERIDALEVELAGERMKRNQVEKEQEDLLVLLDELNSKRRRDKGRMREQGLEVSEGEDEVEDDGENGEDEGSDSQA</sequence>
<dbReference type="Pfam" id="PF04869">
    <property type="entry name" value="Uso1_p115_head"/>
    <property type="match status" value="1"/>
</dbReference>
<evidence type="ECO:0000313" key="8">
    <source>
        <dbReference type="Proteomes" id="UP000886523"/>
    </source>
</evidence>
<comment type="caution">
    <text evidence="7">The sequence shown here is derived from an EMBL/GenBank/DDBJ whole genome shotgun (WGS) entry which is preliminary data.</text>
</comment>
<feature type="domain" description="Uso1/p115-like vesicle tethering protein C-terminal" evidence="6">
    <location>
        <begin position="729"/>
        <end position="856"/>
    </location>
</feature>
<evidence type="ECO:0000259" key="5">
    <source>
        <dbReference type="Pfam" id="PF04869"/>
    </source>
</evidence>
<dbReference type="GO" id="GO:0005783">
    <property type="term" value="C:endoplasmic reticulum"/>
    <property type="evidence" value="ECO:0007669"/>
    <property type="project" value="TreeGrafter"/>
</dbReference>
<dbReference type="GO" id="GO:0005795">
    <property type="term" value="C:Golgi stack"/>
    <property type="evidence" value="ECO:0007669"/>
    <property type="project" value="TreeGrafter"/>
</dbReference>
<dbReference type="InterPro" id="IPR006955">
    <property type="entry name" value="Uso1_p115_C"/>
</dbReference>
<feature type="region of interest" description="Disordered" evidence="4">
    <location>
        <begin position="504"/>
        <end position="528"/>
    </location>
</feature>
<dbReference type="InterPro" id="IPR006953">
    <property type="entry name" value="Vesicle_Uso1_P115_head"/>
</dbReference>
<dbReference type="GO" id="GO:0012507">
    <property type="term" value="C:ER to Golgi transport vesicle membrane"/>
    <property type="evidence" value="ECO:0007669"/>
    <property type="project" value="TreeGrafter"/>
</dbReference>
<dbReference type="GO" id="GO:0048211">
    <property type="term" value="P:Golgi vesicle docking"/>
    <property type="evidence" value="ECO:0007669"/>
    <property type="project" value="TreeGrafter"/>
</dbReference>
<dbReference type="OrthoDB" id="198977at2759"/>
<protein>
    <recommendedName>
        <fullName evidence="9">General vesicular transport factor p115</fullName>
    </recommendedName>
</protein>
<dbReference type="GO" id="GO:0006886">
    <property type="term" value="P:intracellular protein transport"/>
    <property type="evidence" value="ECO:0007669"/>
    <property type="project" value="InterPro"/>
</dbReference>
<evidence type="ECO:0000256" key="1">
    <source>
        <dbReference type="ARBA" id="ARBA00004555"/>
    </source>
</evidence>
<dbReference type="EMBL" id="MU129054">
    <property type="protein sequence ID" value="KAF9508661.1"/>
    <property type="molecule type" value="Genomic_DNA"/>
</dbReference>
<evidence type="ECO:0000313" key="7">
    <source>
        <dbReference type="EMBL" id="KAF9508661.1"/>
    </source>
</evidence>
<dbReference type="SUPFAM" id="SSF48371">
    <property type="entry name" value="ARM repeat"/>
    <property type="match status" value="1"/>
</dbReference>
<feature type="region of interest" description="Disordered" evidence="4">
    <location>
        <begin position="759"/>
        <end position="785"/>
    </location>
</feature>
<dbReference type="PANTHER" id="PTHR10013">
    <property type="entry name" value="GENERAL VESICULAR TRANSPORT FACTOR P115"/>
    <property type="match status" value="1"/>
</dbReference>
<keyword evidence="8" id="KW-1185">Reference proteome</keyword>
<dbReference type="GO" id="GO:0048280">
    <property type="term" value="P:vesicle fusion with Golgi apparatus"/>
    <property type="evidence" value="ECO:0007669"/>
    <property type="project" value="InterPro"/>
</dbReference>
<dbReference type="InterPro" id="IPR016024">
    <property type="entry name" value="ARM-type_fold"/>
</dbReference>
<name>A0A9P6AMY7_9AGAM</name>
<dbReference type="GO" id="GO:0006888">
    <property type="term" value="P:endoplasmic reticulum to Golgi vesicle-mediated transport"/>
    <property type="evidence" value="ECO:0007669"/>
    <property type="project" value="TreeGrafter"/>
</dbReference>
<dbReference type="AlphaFoldDB" id="A0A9P6AMY7"/>
<accession>A0A9P6AMY7</accession>
<dbReference type="PANTHER" id="PTHR10013:SF0">
    <property type="entry name" value="GENERAL VESICULAR TRANSPORT FACTOR P115"/>
    <property type="match status" value="1"/>
</dbReference>
<evidence type="ECO:0000259" key="6">
    <source>
        <dbReference type="Pfam" id="PF04871"/>
    </source>
</evidence>
<keyword evidence="3" id="KW-0175">Coiled coil</keyword>
<feature type="region of interest" description="Disordered" evidence="4">
    <location>
        <begin position="820"/>
        <end position="863"/>
    </location>
</feature>
<evidence type="ECO:0000256" key="3">
    <source>
        <dbReference type="ARBA" id="ARBA00023054"/>
    </source>
</evidence>
<feature type="domain" description="Vesicle tethering protein Uso1/P115-like head" evidence="5">
    <location>
        <begin position="408"/>
        <end position="712"/>
    </location>
</feature>